<comment type="caution">
    <text evidence="1">The sequence shown here is derived from an EMBL/GenBank/DDBJ whole genome shotgun (WGS) entry which is preliminary data.</text>
</comment>
<organism evidence="1 2">
    <name type="scientific">Microdochium trichocladiopsis</name>
    <dbReference type="NCBI Taxonomy" id="1682393"/>
    <lineage>
        <taxon>Eukaryota</taxon>
        <taxon>Fungi</taxon>
        <taxon>Dikarya</taxon>
        <taxon>Ascomycota</taxon>
        <taxon>Pezizomycotina</taxon>
        <taxon>Sordariomycetes</taxon>
        <taxon>Xylariomycetidae</taxon>
        <taxon>Xylariales</taxon>
        <taxon>Microdochiaceae</taxon>
        <taxon>Microdochium</taxon>
    </lineage>
</organism>
<proteinExistence type="predicted"/>
<accession>A0A9P8YGH6</accession>
<gene>
    <name evidence="1" type="ORF">B0I36DRAFT_79350</name>
</gene>
<protein>
    <submittedName>
        <fullName evidence="1">Uncharacterized protein</fullName>
    </submittedName>
</protein>
<dbReference type="GeneID" id="70192919"/>
<dbReference type="EMBL" id="JAGTJQ010000002">
    <property type="protein sequence ID" value="KAH7038447.1"/>
    <property type="molecule type" value="Genomic_DNA"/>
</dbReference>
<keyword evidence="2" id="KW-1185">Reference proteome</keyword>
<evidence type="ECO:0000313" key="2">
    <source>
        <dbReference type="Proteomes" id="UP000756346"/>
    </source>
</evidence>
<sequence>NSSSSFIPCGNSSGAILGTNTTQGRLSFLSFERRGTAVRPGLVPGVDEGVGGLPGEETVSRCALFFLLMFLWPRTKPWDALACINRNDREMAGCSSSRDEDEWELVPESGRAYRRGAGVEDTAVVHFPRLGGGWRETVESMMETGTRVQTMTRLVAGLEARIVPGVGLRRTEMDLCQWLTEWSAEHQICLDGQRGVVPSLEQQGAYPEAVSEVITLVSLVLDLDRQEIVKAVADEGEDEEEAREFPLGNTSQWLQVQKFVQDRRLCASCTPGQDRLIDIDHVSQQHMSLRSWAWGSLRYLITCVLVLVGEVGGSDDQEVFHLWGLVQRVFKASHDLGLVSDEESAGDFSLIHGMMHQCQLDNL</sequence>
<evidence type="ECO:0000313" key="1">
    <source>
        <dbReference type="EMBL" id="KAH7038447.1"/>
    </source>
</evidence>
<feature type="non-terminal residue" evidence="1">
    <location>
        <position position="1"/>
    </location>
</feature>
<name>A0A9P8YGH6_9PEZI</name>
<dbReference type="RefSeq" id="XP_046017568.1">
    <property type="nucleotide sequence ID" value="XM_046163373.1"/>
</dbReference>
<dbReference type="AlphaFoldDB" id="A0A9P8YGH6"/>
<dbReference type="Proteomes" id="UP000756346">
    <property type="component" value="Unassembled WGS sequence"/>
</dbReference>
<reference evidence="1" key="1">
    <citation type="journal article" date="2021" name="Nat. Commun.">
        <title>Genetic determinants of endophytism in the Arabidopsis root mycobiome.</title>
        <authorList>
            <person name="Mesny F."/>
            <person name="Miyauchi S."/>
            <person name="Thiergart T."/>
            <person name="Pickel B."/>
            <person name="Atanasova L."/>
            <person name="Karlsson M."/>
            <person name="Huettel B."/>
            <person name="Barry K.W."/>
            <person name="Haridas S."/>
            <person name="Chen C."/>
            <person name="Bauer D."/>
            <person name="Andreopoulos W."/>
            <person name="Pangilinan J."/>
            <person name="LaButti K."/>
            <person name="Riley R."/>
            <person name="Lipzen A."/>
            <person name="Clum A."/>
            <person name="Drula E."/>
            <person name="Henrissat B."/>
            <person name="Kohler A."/>
            <person name="Grigoriev I.V."/>
            <person name="Martin F.M."/>
            <person name="Hacquard S."/>
        </authorList>
    </citation>
    <scope>NUCLEOTIDE SEQUENCE</scope>
    <source>
        <strain evidence="1">MPI-CAGE-CH-0230</strain>
    </source>
</reference>